<dbReference type="Proteomes" id="UP000824120">
    <property type="component" value="Chromosome 3"/>
</dbReference>
<dbReference type="EMBL" id="JACXVP010000003">
    <property type="protein sequence ID" value="KAG5616106.1"/>
    <property type="molecule type" value="Genomic_DNA"/>
</dbReference>
<evidence type="ECO:0000313" key="2">
    <source>
        <dbReference type="EMBL" id="KAG5616106.1"/>
    </source>
</evidence>
<feature type="region of interest" description="Disordered" evidence="1">
    <location>
        <begin position="49"/>
        <end position="76"/>
    </location>
</feature>
<evidence type="ECO:0000313" key="3">
    <source>
        <dbReference type="Proteomes" id="UP000824120"/>
    </source>
</evidence>
<organism evidence="2 3">
    <name type="scientific">Solanum commersonii</name>
    <name type="common">Commerson's wild potato</name>
    <name type="synonym">Commerson's nightshade</name>
    <dbReference type="NCBI Taxonomy" id="4109"/>
    <lineage>
        <taxon>Eukaryota</taxon>
        <taxon>Viridiplantae</taxon>
        <taxon>Streptophyta</taxon>
        <taxon>Embryophyta</taxon>
        <taxon>Tracheophyta</taxon>
        <taxon>Spermatophyta</taxon>
        <taxon>Magnoliopsida</taxon>
        <taxon>eudicotyledons</taxon>
        <taxon>Gunneridae</taxon>
        <taxon>Pentapetalae</taxon>
        <taxon>asterids</taxon>
        <taxon>lamiids</taxon>
        <taxon>Solanales</taxon>
        <taxon>Solanaceae</taxon>
        <taxon>Solanoideae</taxon>
        <taxon>Solaneae</taxon>
        <taxon>Solanum</taxon>
    </lineage>
</organism>
<name>A0A9J5ZVV9_SOLCO</name>
<sequence>MANVDNELPERKKKGQFSTNTGRDRPSNERRQYPAANNVVSEFAHNHRSDLDHNRGMSSGNHGGTQGYGRGNSQVDQTDYQRESIFPLSLPTSSSRNCFRLLIYHLIMILVMPLASPTNASVCVIRLCSRSLAALAKRRLTRSRDLHYGFKIMLLCSTRPYQVIILY</sequence>
<comment type="caution">
    <text evidence="2">The sequence shown here is derived from an EMBL/GenBank/DDBJ whole genome shotgun (WGS) entry which is preliminary data.</text>
</comment>
<evidence type="ECO:0000256" key="1">
    <source>
        <dbReference type="SAM" id="MobiDB-lite"/>
    </source>
</evidence>
<feature type="compositionally biased region" description="Gly residues" evidence="1">
    <location>
        <begin position="61"/>
        <end position="70"/>
    </location>
</feature>
<protein>
    <submittedName>
        <fullName evidence="2">Uncharacterized protein</fullName>
    </submittedName>
</protein>
<feature type="compositionally biased region" description="Basic and acidic residues" evidence="1">
    <location>
        <begin position="22"/>
        <end position="32"/>
    </location>
</feature>
<dbReference type="AlphaFoldDB" id="A0A9J5ZVV9"/>
<reference evidence="2 3" key="1">
    <citation type="submission" date="2020-09" db="EMBL/GenBank/DDBJ databases">
        <title>De no assembly of potato wild relative species, Solanum commersonii.</title>
        <authorList>
            <person name="Cho K."/>
        </authorList>
    </citation>
    <scope>NUCLEOTIDE SEQUENCE [LARGE SCALE GENOMIC DNA]</scope>
    <source>
        <strain evidence="2">LZ3.2</strain>
        <tissue evidence="2">Leaf</tissue>
    </source>
</reference>
<proteinExistence type="predicted"/>
<gene>
    <name evidence="2" type="ORF">H5410_015930</name>
</gene>
<keyword evidence="3" id="KW-1185">Reference proteome</keyword>
<accession>A0A9J5ZVV9</accession>
<feature type="region of interest" description="Disordered" evidence="1">
    <location>
        <begin position="1"/>
        <end position="34"/>
    </location>
</feature>